<reference evidence="3" key="1">
    <citation type="journal article" date="2023" name="Mol. Phylogenet. Evol.">
        <title>Genome-scale phylogeny and comparative genomics of the fungal order Sordariales.</title>
        <authorList>
            <person name="Hensen N."/>
            <person name="Bonometti L."/>
            <person name="Westerberg I."/>
            <person name="Brannstrom I.O."/>
            <person name="Guillou S."/>
            <person name="Cros-Aarteil S."/>
            <person name="Calhoun S."/>
            <person name="Haridas S."/>
            <person name="Kuo A."/>
            <person name="Mondo S."/>
            <person name="Pangilinan J."/>
            <person name="Riley R."/>
            <person name="LaButti K."/>
            <person name="Andreopoulos B."/>
            <person name="Lipzen A."/>
            <person name="Chen C."/>
            <person name="Yan M."/>
            <person name="Daum C."/>
            <person name="Ng V."/>
            <person name="Clum A."/>
            <person name="Steindorff A."/>
            <person name="Ohm R.A."/>
            <person name="Martin F."/>
            <person name="Silar P."/>
            <person name="Natvig D.O."/>
            <person name="Lalanne C."/>
            <person name="Gautier V."/>
            <person name="Ament-Velasquez S.L."/>
            <person name="Kruys A."/>
            <person name="Hutchinson M.I."/>
            <person name="Powell A.J."/>
            <person name="Barry K."/>
            <person name="Miller A.N."/>
            <person name="Grigoriev I.V."/>
            <person name="Debuchy R."/>
            <person name="Gladieux P."/>
            <person name="Hiltunen Thoren M."/>
            <person name="Johannesson H."/>
        </authorList>
    </citation>
    <scope>NUCLEOTIDE SEQUENCE</scope>
    <source>
        <strain evidence="3">PSN324</strain>
    </source>
</reference>
<comment type="caution">
    <text evidence="3">The sequence shown here is derived from an EMBL/GenBank/DDBJ whole genome shotgun (WGS) entry which is preliminary data.</text>
</comment>
<feature type="region of interest" description="Disordered" evidence="1">
    <location>
        <begin position="193"/>
        <end position="217"/>
    </location>
</feature>
<keyword evidence="2" id="KW-0732">Signal</keyword>
<feature type="chain" id="PRO_5043586445" evidence="2">
    <location>
        <begin position="22"/>
        <end position="239"/>
    </location>
</feature>
<sequence length="239" mass="25173">MKPTSTPLLLSLGMLARQSLADDSDFFSQYAGAPTVTTKFVWPNAQLSSVMHESCTDLLNSVRSMSEYFYTNIPYYKTPLADAVCMLCTNVQVALADSCCGQSNSVACFDQFASGGTVTAPPTSASTGDAGTVTSTGGGGGAVAASSTSKALGGRVDVVGVKSTLLAAMLGFVGWLFSDSFEGDWRAEMKSHGRTPFNMREGNLTSLPNTPSSPEIRSDNEVEMKYQAFAISVSSVTRD</sequence>
<organism evidence="3 4">
    <name type="scientific">Cladorrhinum samala</name>
    <dbReference type="NCBI Taxonomy" id="585594"/>
    <lineage>
        <taxon>Eukaryota</taxon>
        <taxon>Fungi</taxon>
        <taxon>Dikarya</taxon>
        <taxon>Ascomycota</taxon>
        <taxon>Pezizomycotina</taxon>
        <taxon>Sordariomycetes</taxon>
        <taxon>Sordariomycetidae</taxon>
        <taxon>Sordariales</taxon>
        <taxon>Podosporaceae</taxon>
        <taxon>Cladorrhinum</taxon>
    </lineage>
</organism>
<feature type="compositionally biased region" description="Polar residues" evidence="1">
    <location>
        <begin position="203"/>
        <end position="215"/>
    </location>
</feature>
<reference evidence="3" key="2">
    <citation type="submission" date="2023-06" db="EMBL/GenBank/DDBJ databases">
        <authorList>
            <consortium name="Lawrence Berkeley National Laboratory"/>
            <person name="Mondo S.J."/>
            <person name="Hensen N."/>
            <person name="Bonometti L."/>
            <person name="Westerberg I."/>
            <person name="Brannstrom I.O."/>
            <person name="Guillou S."/>
            <person name="Cros-Aarteil S."/>
            <person name="Calhoun S."/>
            <person name="Haridas S."/>
            <person name="Kuo A."/>
            <person name="Pangilinan J."/>
            <person name="Riley R."/>
            <person name="Labutti K."/>
            <person name="Andreopoulos B."/>
            <person name="Lipzen A."/>
            <person name="Chen C."/>
            <person name="Yanf M."/>
            <person name="Daum C."/>
            <person name="Ng V."/>
            <person name="Clum A."/>
            <person name="Steindorff A."/>
            <person name="Ohm R."/>
            <person name="Martin F."/>
            <person name="Silar P."/>
            <person name="Natvig D."/>
            <person name="Lalanne C."/>
            <person name="Gautier V."/>
            <person name="Ament-Velasquez S.L."/>
            <person name="Kruys A."/>
            <person name="Hutchinson M.I."/>
            <person name="Powell A.J."/>
            <person name="Barry K."/>
            <person name="Miller A.N."/>
            <person name="Grigoriev I.V."/>
            <person name="Debuchy R."/>
            <person name="Gladieux P."/>
            <person name="Thoren M.H."/>
            <person name="Johannesson H."/>
        </authorList>
    </citation>
    <scope>NUCLEOTIDE SEQUENCE</scope>
    <source>
        <strain evidence="3">PSN324</strain>
    </source>
</reference>
<evidence type="ECO:0000256" key="2">
    <source>
        <dbReference type="SAM" id="SignalP"/>
    </source>
</evidence>
<gene>
    <name evidence="3" type="ORF">QBC42DRAFT_294885</name>
</gene>
<dbReference type="AlphaFoldDB" id="A0AAV9HWU9"/>
<dbReference type="Proteomes" id="UP001321749">
    <property type="component" value="Unassembled WGS sequence"/>
</dbReference>
<evidence type="ECO:0000313" key="3">
    <source>
        <dbReference type="EMBL" id="KAK4464615.1"/>
    </source>
</evidence>
<protein>
    <submittedName>
        <fullName evidence="3">Uncharacterized protein</fullName>
    </submittedName>
</protein>
<name>A0AAV9HWU9_9PEZI</name>
<dbReference type="EMBL" id="MU864946">
    <property type="protein sequence ID" value="KAK4464615.1"/>
    <property type="molecule type" value="Genomic_DNA"/>
</dbReference>
<feature type="signal peptide" evidence="2">
    <location>
        <begin position="1"/>
        <end position="21"/>
    </location>
</feature>
<proteinExistence type="predicted"/>
<evidence type="ECO:0000313" key="4">
    <source>
        <dbReference type="Proteomes" id="UP001321749"/>
    </source>
</evidence>
<evidence type="ECO:0000256" key="1">
    <source>
        <dbReference type="SAM" id="MobiDB-lite"/>
    </source>
</evidence>
<accession>A0AAV9HWU9</accession>
<keyword evidence="4" id="KW-1185">Reference proteome</keyword>